<dbReference type="Proteomes" id="UP000507470">
    <property type="component" value="Unassembled WGS sequence"/>
</dbReference>
<reference evidence="2 3" key="1">
    <citation type="submission" date="2020-06" db="EMBL/GenBank/DDBJ databases">
        <authorList>
            <person name="Li R."/>
            <person name="Bekaert M."/>
        </authorList>
    </citation>
    <scope>NUCLEOTIDE SEQUENCE [LARGE SCALE GENOMIC DNA]</scope>
    <source>
        <strain evidence="3">wild</strain>
    </source>
</reference>
<keyword evidence="1" id="KW-1133">Transmembrane helix</keyword>
<keyword evidence="3" id="KW-1185">Reference proteome</keyword>
<sequence>MFLAEVEPRAKFHDFGTGTPSSPVHKLDYAGAIPRRRLIPDMDEYKRVTFQPKPDRVERYDSTSKRLQSPHSPLKRALIPRYESTYLGDQYDTPEVPRAWDAFVTVRDKNKGILQTRVPSPLRPLRFLIKSRIFISVQILAGLLAWLLGGVFVALKDQ</sequence>
<gene>
    <name evidence="2" type="ORF">MCOR_57926</name>
</gene>
<evidence type="ECO:0000256" key="1">
    <source>
        <dbReference type="SAM" id="Phobius"/>
    </source>
</evidence>
<keyword evidence="1" id="KW-0472">Membrane</keyword>
<protein>
    <submittedName>
        <fullName evidence="2">Uncharacterized protein</fullName>
    </submittedName>
</protein>
<accession>A0A6J8F2F2</accession>
<feature type="transmembrane region" description="Helical" evidence="1">
    <location>
        <begin position="133"/>
        <end position="155"/>
    </location>
</feature>
<dbReference type="EMBL" id="CACVKT020010404">
    <property type="protein sequence ID" value="CAC5426193.1"/>
    <property type="molecule type" value="Genomic_DNA"/>
</dbReference>
<dbReference type="OrthoDB" id="6183452at2759"/>
<evidence type="ECO:0000313" key="2">
    <source>
        <dbReference type="EMBL" id="CAC5426193.1"/>
    </source>
</evidence>
<evidence type="ECO:0000313" key="3">
    <source>
        <dbReference type="Proteomes" id="UP000507470"/>
    </source>
</evidence>
<organism evidence="2 3">
    <name type="scientific">Mytilus coruscus</name>
    <name type="common">Sea mussel</name>
    <dbReference type="NCBI Taxonomy" id="42192"/>
    <lineage>
        <taxon>Eukaryota</taxon>
        <taxon>Metazoa</taxon>
        <taxon>Spiralia</taxon>
        <taxon>Lophotrochozoa</taxon>
        <taxon>Mollusca</taxon>
        <taxon>Bivalvia</taxon>
        <taxon>Autobranchia</taxon>
        <taxon>Pteriomorphia</taxon>
        <taxon>Mytilida</taxon>
        <taxon>Mytiloidea</taxon>
        <taxon>Mytilidae</taxon>
        <taxon>Mytilinae</taxon>
        <taxon>Mytilus</taxon>
    </lineage>
</organism>
<keyword evidence="1" id="KW-0812">Transmembrane</keyword>
<proteinExistence type="predicted"/>
<name>A0A6J8F2F2_MYTCO</name>
<dbReference type="AlphaFoldDB" id="A0A6J8F2F2"/>